<reference evidence="4" key="1">
    <citation type="journal article" date="2019" name="Int. J. Syst. Evol. Microbiol.">
        <title>The Global Catalogue of Microorganisms (GCM) 10K type strain sequencing project: providing services to taxonomists for standard genome sequencing and annotation.</title>
        <authorList>
            <consortium name="The Broad Institute Genomics Platform"/>
            <consortium name="The Broad Institute Genome Sequencing Center for Infectious Disease"/>
            <person name="Wu L."/>
            <person name="Ma J."/>
        </authorList>
    </citation>
    <scope>NUCLEOTIDE SEQUENCE [LARGE SCALE GENOMIC DNA]</scope>
    <source>
        <strain evidence="4">ZS-35-S2</strain>
    </source>
</reference>
<gene>
    <name evidence="3" type="ORF">ACFSKQ_02170</name>
</gene>
<sequence length="252" mass="26699">MSQMPCLGALAFAVLAFAGGPAQAAGSFIDLGPGAGAAEPVHYRHDRTSPSVVRVVALPRSSYYRGTGVFANAQGSAGGLPVPAFVEREPGPRIVNVASARLDRQPSGPAGFRIDHSGATKIIRLSPGMGARSEARAEPQPDEDRRAFAARALQEPGLVVYPDPEEPAGEAVPVPEEAPAREAAVPEEVPVPEAAEVPAEPAEPERIAEPSPGFEPWTQDWLRDCVERHETFDASLGTYTDETGRRRFCTGE</sequence>
<keyword evidence="2" id="KW-0732">Signal</keyword>
<feature type="chain" id="PRO_5046087327" description="Lectin-like protein BA14k" evidence="2">
    <location>
        <begin position="25"/>
        <end position="252"/>
    </location>
</feature>
<evidence type="ECO:0000313" key="4">
    <source>
        <dbReference type="Proteomes" id="UP001597371"/>
    </source>
</evidence>
<accession>A0ABW5CH54</accession>
<comment type="caution">
    <text evidence="3">The sequence shown here is derived from an EMBL/GenBank/DDBJ whole genome shotgun (WGS) entry which is preliminary data.</text>
</comment>
<dbReference type="EMBL" id="JBHUIJ010000002">
    <property type="protein sequence ID" value="MFD2236266.1"/>
    <property type="molecule type" value="Genomic_DNA"/>
</dbReference>
<feature type="signal peptide" evidence="2">
    <location>
        <begin position="1"/>
        <end position="24"/>
    </location>
</feature>
<proteinExistence type="predicted"/>
<feature type="region of interest" description="Disordered" evidence="1">
    <location>
        <begin position="184"/>
        <end position="218"/>
    </location>
</feature>
<feature type="region of interest" description="Disordered" evidence="1">
    <location>
        <begin position="159"/>
        <end position="178"/>
    </location>
</feature>
<feature type="compositionally biased region" description="Low complexity" evidence="1">
    <location>
        <begin position="184"/>
        <end position="200"/>
    </location>
</feature>
<evidence type="ECO:0008006" key="5">
    <source>
        <dbReference type="Google" id="ProtNLM"/>
    </source>
</evidence>
<evidence type="ECO:0000256" key="2">
    <source>
        <dbReference type="SAM" id="SignalP"/>
    </source>
</evidence>
<dbReference type="RefSeq" id="WP_209735776.1">
    <property type="nucleotide sequence ID" value="NZ_CP072611.1"/>
</dbReference>
<keyword evidence="4" id="KW-1185">Reference proteome</keyword>
<dbReference type="Proteomes" id="UP001597371">
    <property type="component" value="Unassembled WGS sequence"/>
</dbReference>
<evidence type="ECO:0000313" key="3">
    <source>
        <dbReference type="EMBL" id="MFD2236266.1"/>
    </source>
</evidence>
<evidence type="ECO:0000256" key="1">
    <source>
        <dbReference type="SAM" id="MobiDB-lite"/>
    </source>
</evidence>
<protein>
    <recommendedName>
        <fullName evidence="5">Lectin-like protein BA14k</fullName>
    </recommendedName>
</protein>
<feature type="compositionally biased region" description="Low complexity" evidence="1">
    <location>
        <begin position="169"/>
        <end position="178"/>
    </location>
</feature>
<name>A0ABW5CH54_9HYPH</name>
<organism evidence="3 4">
    <name type="scientific">Aureimonas populi</name>
    <dbReference type="NCBI Taxonomy" id="1701758"/>
    <lineage>
        <taxon>Bacteria</taxon>
        <taxon>Pseudomonadati</taxon>
        <taxon>Pseudomonadota</taxon>
        <taxon>Alphaproteobacteria</taxon>
        <taxon>Hyphomicrobiales</taxon>
        <taxon>Aurantimonadaceae</taxon>
        <taxon>Aureimonas</taxon>
    </lineage>
</organism>